<proteinExistence type="predicted"/>
<feature type="compositionally biased region" description="Low complexity" evidence="1">
    <location>
        <begin position="356"/>
        <end position="374"/>
    </location>
</feature>
<keyword evidence="2" id="KW-1133">Transmembrane helix</keyword>
<evidence type="ECO:0000256" key="2">
    <source>
        <dbReference type="SAM" id="Phobius"/>
    </source>
</evidence>
<evidence type="ECO:0000313" key="3">
    <source>
        <dbReference type="EMBL" id="GAX78711.1"/>
    </source>
</evidence>
<feature type="region of interest" description="Disordered" evidence="1">
    <location>
        <begin position="997"/>
        <end position="1018"/>
    </location>
</feature>
<feature type="compositionally biased region" description="Polar residues" evidence="1">
    <location>
        <begin position="816"/>
        <end position="829"/>
    </location>
</feature>
<feature type="compositionally biased region" description="Polar residues" evidence="1">
    <location>
        <begin position="282"/>
        <end position="293"/>
    </location>
</feature>
<feature type="compositionally biased region" description="Polar residues" evidence="1">
    <location>
        <begin position="1260"/>
        <end position="1272"/>
    </location>
</feature>
<reference evidence="3 4" key="1">
    <citation type="submission" date="2017-08" db="EMBL/GenBank/DDBJ databases">
        <title>Acidophilic green algal genome provides insights into adaptation to an acidic environment.</title>
        <authorList>
            <person name="Hirooka S."/>
            <person name="Hirose Y."/>
            <person name="Kanesaki Y."/>
            <person name="Higuchi S."/>
            <person name="Fujiwara T."/>
            <person name="Onuma R."/>
            <person name="Era A."/>
            <person name="Ohbayashi R."/>
            <person name="Uzuka A."/>
            <person name="Nozaki H."/>
            <person name="Yoshikawa H."/>
            <person name="Miyagishima S.Y."/>
        </authorList>
    </citation>
    <scope>NUCLEOTIDE SEQUENCE [LARGE SCALE GENOMIC DNA]</scope>
    <source>
        <strain evidence="3 4">NIES-2499</strain>
    </source>
</reference>
<gene>
    <name evidence="3" type="ORF">CEUSTIGMA_g6149.t1</name>
</gene>
<dbReference type="EMBL" id="BEGY01000035">
    <property type="protein sequence ID" value="GAX78711.1"/>
    <property type="molecule type" value="Genomic_DNA"/>
</dbReference>
<feature type="region of interest" description="Disordered" evidence="1">
    <location>
        <begin position="1046"/>
        <end position="1084"/>
    </location>
</feature>
<feature type="region of interest" description="Disordered" evidence="1">
    <location>
        <begin position="614"/>
        <end position="645"/>
    </location>
</feature>
<feature type="region of interest" description="Disordered" evidence="1">
    <location>
        <begin position="1629"/>
        <end position="1648"/>
    </location>
</feature>
<feature type="compositionally biased region" description="Low complexity" evidence="1">
    <location>
        <begin position="865"/>
        <end position="875"/>
    </location>
</feature>
<feature type="region of interest" description="Disordered" evidence="1">
    <location>
        <begin position="249"/>
        <end position="343"/>
    </location>
</feature>
<feature type="compositionally biased region" description="Low complexity" evidence="1">
    <location>
        <begin position="676"/>
        <end position="692"/>
    </location>
</feature>
<feature type="compositionally biased region" description="Low complexity" evidence="1">
    <location>
        <begin position="1069"/>
        <end position="1084"/>
    </location>
</feature>
<feature type="compositionally biased region" description="Polar residues" evidence="1">
    <location>
        <begin position="1541"/>
        <end position="1555"/>
    </location>
</feature>
<keyword evidence="4" id="KW-1185">Reference proteome</keyword>
<feature type="region of interest" description="Disordered" evidence="1">
    <location>
        <begin position="674"/>
        <end position="714"/>
    </location>
</feature>
<feature type="compositionally biased region" description="Low complexity" evidence="1">
    <location>
        <begin position="1474"/>
        <end position="1540"/>
    </location>
</feature>
<accession>A0A250X6K1</accession>
<evidence type="ECO:0000256" key="1">
    <source>
        <dbReference type="SAM" id="MobiDB-lite"/>
    </source>
</evidence>
<feature type="region of interest" description="Disordered" evidence="1">
    <location>
        <begin position="1117"/>
        <end position="1151"/>
    </location>
</feature>
<feature type="region of interest" description="Disordered" evidence="1">
    <location>
        <begin position="800"/>
        <end position="831"/>
    </location>
</feature>
<feature type="region of interest" description="Disordered" evidence="1">
    <location>
        <begin position="1474"/>
        <end position="1589"/>
    </location>
</feature>
<feature type="region of interest" description="Disordered" evidence="1">
    <location>
        <begin position="110"/>
        <end position="141"/>
    </location>
</feature>
<dbReference type="Proteomes" id="UP000232323">
    <property type="component" value="Unassembled WGS sequence"/>
</dbReference>
<feature type="compositionally biased region" description="Low complexity" evidence="1">
    <location>
        <begin position="1046"/>
        <end position="1056"/>
    </location>
</feature>
<feature type="region of interest" description="Disordered" evidence="1">
    <location>
        <begin position="356"/>
        <end position="380"/>
    </location>
</feature>
<keyword evidence="2" id="KW-0472">Membrane</keyword>
<feature type="transmembrane region" description="Helical" evidence="2">
    <location>
        <begin position="2134"/>
        <end position="2151"/>
    </location>
</feature>
<evidence type="ECO:0000313" key="4">
    <source>
        <dbReference type="Proteomes" id="UP000232323"/>
    </source>
</evidence>
<organism evidence="3 4">
    <name type="scientific">Chlamydomonas eustigma</name>
    <dbReference type="NCBI Taxonomy" id="1157962"/>
    <lineage>
        <taxon>Eukaryota</taxon>
        <taxon>Viridiplantae</taxon>
        <taxon>Chlorophyta</taxon>
        <taxon>core chlorophytes</taxon>
        <taxon>Chlorophyceae</taxon>
        <taxon>CS clade</taxon>
        <taxon>Chlamydomonadales</taxon>
        <taxon>Chlamydomonadaceae</taxon>
        <taxon>Chlamydomonas</taxon>
    </lineage>
</organism>
<feature type="transmembrane region" description="Helical" evidence="2">
    <location>
        <begin position="2219"/>
        <end position="2239"/>
    </location>
</feature>
<name>A0A250X6K1_9CHLO</name>
<feature type="transmembrane region" description="Helical" evidence="2">
    <location>
        <begin position="2268"/>
        <end position="2291"/>
    </location>
</feature>
<feature type="compositionally biased region" description="Polar residues" evidence="1">
    <location>
        <begin position="1671"/>
        <end position="1680"/>
    </location>
</feature>
<feature type="compositionally biased region" description="Polar residues" evidence="1">
    <location>
        <begin position="64"/>
        <end position="74"/>
    </location>
</feature>
<keyword evidence="2" id="KW-0812">Transmembrane</keyword>
<feature type="compositionally biased region" description="Low complexity" evidence="1">
    <location>
        <begin position="1766"/>
        <end position="1778"/>
    </location>
</feature>
<feature type="region of interest" description="Disordered" evidence="1">
    <location>
        <begin position="39"/>
        <end position="74"/>
    </location>
</feature>
<feature type="compositionally biased region" description="Gly residues" evidence="1">
    <location>
        <begin position="693"/>
        <end position="704"/>
    </location>
</feature>
<feature type="compositionally biased region" description="Polar residues" evidence="1">
    <location>
        <begin position="307"/>
        <end position="328"/>
    </location>
</feature>
<feature type="compositionally biased region" description="Polar residues" evidence="1">
    <location>
        <begin position="259"/>
        <end position="274"/>
    </location>
</feature>
<feature type="compositionally biased region" description="Polar residues" evidence="1">
    <location>
        <begin position="997"/>
        <end position="1008"/>
    </location>
</feature>
<feature type="region of interest" description="Disordered" evidence="1">
    <location>
        <begin position="1759"/>
        <end position="1789"/>
    </location>
</feature>
<feature type="region of interest" description="Disordered" evidence="1">
    <location>
        <begin position="1667"/>
        <end position="1702"/>
    </location>
</feature>
<protein>
    <submittedName>
        <fullName evidence="3">Uncharacterized protein</fullName>
    </submittedName>
</protein>
<feature type="compositionally biased region" description="Low complexity" evidence="1">
    <location>
        <begin position="705"/>
        <end position="714"/>
    </location>
</feature>
<sequence>MFVHDSPPSFVKPGQHFCNFSPPDATLRDMSIGPKTLAEAGRHMRSSKRIKPASETGTAGGTHTRLQASSKMQQSSMIGKVSCDGGVIESSMPQLCHVVPVAIPLSNSLHNASSQQEGQSNEEDGIMPAGPSGLYHQSATKSAEGTTLAAGASSSIQVPDFVGPAVATVKSSGSAPVNLHLLFDLSGILNPFSARIKVSVALEDTEVMKKTLTPDEITQGSCSFNIPEDVLGAEPAMLYIFVFQETNHSSSSSRRSTPRPDNNNAEAPSLSEQGSAFAESSRVATPSTATAAHSESYRRHHAPSSAGADSSSNQEVTPTDTTTSSHSGTPDDASGISSSNHHPHAAASLTAVTPAGAAAGPSGAAAAAGRSSSSCSVDEARLKGGSLGRTSTMVPAMVRPHSACEALSENYPAAMGVATPMLSCHDAAAHDSRGEWHADYSSAVQQKAATTTSKLESAAAAVAEAEAGLEVVQCVTAAIATASRGEGGDGLETVLISVLPVLCLPSDAALEVQRLFATMVDQCGYSWTGQDTWEGMRIPHHGSIREDISPHSATGMAAVMPTTVTSDDQRPPLITRISRQQALLPPGSFDSPPPPLPLPQQDKATDLMHVRHQISQEDTESFRSSVPVSEQQATSTTHHQQPAVGSSVVVQPAAVLQPPRVKRPPQLGSLAEAVRAQQQLSHGSSLSSSGASSQGGQGGRGGPGSRSSSHQQGSKGLLAVLPSGAEDAPVVQQQQSAQAGPFKPQFEIPAEGTKLSHKNPLPTIVPNASFMGGQERPVLSQAAVSSASSALSPFFEPLIQLPTTSSPADKQKQQNDDSNGSPRILSTSRPAEHCISQASMTTAFGSLISEAGSSIHPPLISEAGSSIHPSSSGHIVTSSATGRASPHQFGIPDEEITHSARIPQPVNEDVVVEDELNPLSSPRQVTGVDVSRYPLSSPCQVTGVDVSSYPLSSPRQVTGVDVSSYPLSSPRQVTGVDVSSYPLSYLVTTKSCSTAATSVEGSSSSQPGLGSDQVPPNEAMTTITRRSGSQPATSITICSHHDGSSPASSACTAAASQEGSPPIGPGLWSSHNMSTTLHSSSTTTSDMLAATASQPAPAAAAAANNVMAADSVIPGTSYHCRDEDQSQAADDDYEPAAASSPPAVNTDKEVTAAAAAGTSSILDDDYGATIPAGVTNPLLAGRSQSTTAAPAELAGAAGSAARSFFHDYTKRLPTSQQQTAAAAAAASHRAAAALIMAQQPPQPPQLLQSPPPVNAITSRSSVLVSAGQQQEASPAPLADVSLDEAAPPDDETSGAAADYEAAFVYNELHATTFHKHAARFASDMHMMMSAAARVKLANASAEDNLLLGTSGAGSSSASAISVPAAAAVVVHGGHYVTPGPPRQQSGGLPSAASSAAVLAAGGRLNEYEVTELREAAPDLLRFLMQQNMWACFQLVLQWLYDSKAVTLTGNGKAMNPQQASGYMMALLGRQALSPSTTNTSARNTATAAPAPHSSSSTSAPSPDSRASQQQQQQPSPAAHLPLADTAATAAAAAASTTTTAGLNHQVPQHGNQPHLSSEPAAAAGHPRHSCSLNSDDHDSTVPPSTTSGASVAAEVQQSEAMGGTTTLLLIPCGSTAGGELVTPPCSAGGSAGNKLMTPTPGSAGGSTDGLLPWGSGLQDSPATAGCLMAASHNNPAGLTTHQQAPHHHSQQSPQQAPQAAADGTAALPHALPLERSSSSAAGPSSRPSLLFAPHAMAEQQQLRKRPSSGNIVALPAAVQGDSTTLPEPSSSPVVSNVSGHPASSVSTREEAVIRSRSIPGNNALLVPNPDASLSEIALPVTPAIMLPAGSSDAPAPATIMLPAGSSDAWAPATIMLPAGASDAPAPAEWHNDDILSAEANPAARSFRLRSAAAGVAVQFIRVAKVGMQPHQPFSCEELESRFWKEASHRSWSTQRRTALVFMALSVGLSMIVAHHHHNAASHYGTMTTSSGGLNNDRYYNGAVEEVDAEQLGVDINPAFSYGSNTCWPSVSIWSTGSPVLWIELGGVQGTPDGLISLLIGVSDSLGTAGSHSSSEGKLAGESSAGSSASASPGSSAAASAAGSSSASSSAGSSAGSSASSSSAAGSSSSASASASAASTSGSSSALLLQLPVNSLLWILVGTTWVSPWLLLPLGVLEMLASWPCCYSLTILSSHASWTALNLAQYYQALLLTALVSLCSSTWWPSGWEVLSQRRFNSRALVYPLIRSIYVLALVTSAAGSTASSSPPDFVSQSVDEKVLWRPNHDDCMIIVMIMLTGLATSCLTLLESLVYPPMIQIRTSTRLSLLFMKALTQALVLRQLYYYWSSTQAPACITSVGGSSNVGSGAAGGGRLYQHHQGCTIGQLEVHLQGCNSARPLVVAVQQ</sequence>
<feature type="compositionally biased region" description="Low complexity" evidence="1">
    <location>
        <begin position="1690"/>
        <end position="1701"/>
    </location>
</feature>
<feature type="region of interest" description="Disordered" evidence="1">
    <location>
        <begin position="865"/>
        <end position="886"/>
    </location>
</feature>
<feature type="compositionally biased region" description="Polar residues" evidence="1">
    <location>
        <begin position="622"/>
        <end position="644"/>
    </location>
</feature>
<feature type="compositionally biased region" description="Polar residues" evidence="1">
    <location>
        <begin position="110"/>
        <end position="119"/>
    </location>
</feature>
<feature type="region of interest" description="Disordered" evidence="1">
    <location>
        <begin position="1260"/>
        <end position="1293"/>
    </location>
</feature>
<comment type="caution">
    <text evidence="3">The sequence shown here is derived from an EMBL/GenBank/DDBJ whole genome shotgun (WGS) entry which is preliminary data.</text>
</comment>